<dbReference type="InterPro" id="IPR016032">
    <property type="entry name" value="Sig_transdc_resp-reg_C-effctor"/>
</dbReference>
<feature type="region of interest" description="Disordered" evidence="1">
    <location>
        <begin position="116"/>
        <end position="140"/>
    </location>
</feature>
<evidence type="ECO:0008006" key="4">
    <source>
        <dbReference type="Google" id="ProtNLM"/>
    </source>
</evidence>
<dbReference type="SUPFAM" id="SSF46894">
    <property type="entry name" value="C-terminal effector domain of the bipartite response regulators"/>
    <property type="match status" value="1"/>
</dbReference>
<evidence type="ECO:0000313" key="2">
    <source>
        <dbReference type="EMBL" id="QEH32072.1"/>
    </source>
</evidence>
<keyword evidence="3" id="KW-1185">Reference proteome</keyword>
<dbReference type="GO" id="GO:0003677">
    <property type="term" value="F:DNA binding"/>
    <property type="evidence" value="ECO:0007669"/>
    <property type="project" value="InterPro"/>
</dbReference>
<gene>
    <name evidence="2" type="ORF">OJF2_05410</name>
</gene>
<name>A0A5B9VUW7_9BACT</name>
<dbReference type="EMBL" id="CP042997">
    <property type="protein sequence ID" value="QEH32072.1"/>
    <property type="molecule type" value="Genomic_DNA"/>
</dbReference>
<accession>A0A5B9VUW7</accession>
<dbReference type="KEGG" id="agv:OJF2_05410"/>
<protein>
    <recommendedName>
        <fullName evidence="4">ECF sigma factor</fullName>
    </recommendedName>
</protein>
<dbReference type="Pfam" id="PF13412">
    <property type="entry name" value="HTH_24"/>
    <property type="match status" value="1"/>
</dbReference>
<dbReference type="GO" id="GO:0006355">
    <property type="term" value="P:regulation of DNA-templated transcription"/>
    <property type="evidence" value="ECO:0007669"/>
    <property type="project" value="InterPro"/>
</dbReference>
<reference evidence="2 3" key="1">
    <citation type="submission" date="2019-08" db="EMBL/GenBank/DDBJ databases">
        <title>Deep-cultivation of Planctomycetes and their phenomic and genomic characterization uncovers novel biology.</title>
        <authorList>
            <person name="Wiegand S."/>
            <person name="Jogler M."/>
            <person name="Boedeker C."/>
            <person name="Pinto D."/>
            <person name="Vollmers J."/>
            <person name="Rivas-Marin E."/>
            <person name="Kohn T."/>
            <person name="Peeters S.H."/>
            <person name="Heuer A."/>
            <person name="Rast P."/>
            <person name="Oberbeckmann S."/>
            <person name="Bunk B."/>
            <person name="Jeske O."/>
            <person name="Meyerdierks A."/>
            <person name="Storesund J.E."/>
            <person name="Kallscheuer N."/>
            <person name="Luecker S."/>
            <person name="Lage O.M."/>
            <person name="Pohl T."/>
            <person name="Merkel B.J."/>
            <person name="Hornburger P."/>
            <person name="Mueller R.-W."/>
            <person name="Bruemmer F."/>
            <person name="Labrenz M."/>
            <person name="Spormann A.M."/>
            <person name="Op den Camp H."/>
            <person name="Overmann J."/>
            <person name="Amann R."/>
            <person name="Jetten M.S.M."/>
            <person name="Mascher T."/>
            <person name="Medema M.H."/>
            <person name="Devos D.P."/>
            <person name="Kaster A.-K."/>
            <person name="Ovreas L."/>
            <person name="Rohde M."/>
            <person name="Galperin M.Y."/>
            <person name="Jogler C."/>
        </authorList>
    </citation>
    <scope>NUCLEOTIDE SEQUENCE [LARGE SCALE GENOMIC DNA]</scope>
    <source>
        <strain evidence="2 3">OJF2</strain>
    </source>
</reference>
<sequence length="240" mass="25762">MGDMSRMMKVRAGGGRGVRDDFIPLVAALADRSLPPDGPALRSLLREIARVADRSLERSGLRGRADASGEDVANAVLFDLHRAAAAGRLRIGDVDALAGLVWGMVKAEVLRIRQRTHSRSRGGRGRSAGVSGIAGGDMPSNVARPAHQLVELEDLTDRLVDGLPTPEQLACAREIEARFAGLFADDAWREIARGRLQGLTNDEIARRTGQSVSTVRRRLRSGLDAFEAVQRTPTMPGGGE</sequence>
<evidence type="ECO:0000256" key="1">
    <source>
        <dbReference type="SAM" id="MobiDB-lite"/>
    </source>
</evidence>
<evidence type="ECO:0000313" key="3">
    <source>
        <dbReference type="Proteomes" id="UP000324233"/>
    </source>
</evidence>
<dbReference type="InterPro" id="IPR036388">
    <property type="entry name" value="WH-like_DNA-bd_sf"/>
</dbReference>
<dbReference type="AlphaFoldDB" id="A0A5B9VUW7"/>
<dbReference type="Proteomes" id="UP000324233">
    <property type="component" value="Chromosome"/>
</dbReference>
<organism evidence="2 3">
    <name type="scientific">Aquisphaera giovannonii</name>
    <dbReference type="NCBI Taxonomy" id="406548"/>
    <lineage>
        <taxon>Bacteria</taxon>
        <taxon>Pseudomonadati</taxon>
        <taxon>Planctomycetota</taxon>
        <taxon>Planctomycetia</taxon>
        <taxon>Isosphaerales</taxon>
        <taxon>Isosphaeraceae</taxon>
        <taxon>Aquisphaera</taxon>
    </lineage>
</organism>
<proteinExistence type="predicted"/>
<dbReference type="Gene3D" id="1.10.10.10">
    <property type="entry name" value="Winged helix-like DNA-binding domain superfamily/Winged helix DNA-binding domain"/>
    <property type="match status" value="1"/>
</dbReference>